<reference evidence="11" key="1">
    <citation type="submission" date="2021-05" db="EMBL/GenBank/DDBJ databases">
        <title>A free-living protist that lacks canonical eukaryotic 1 DNA replication and segregation systems.</title>
        <authorList>
            <person name="Salas-Leiva D.E."/>
            <person name="Tromer E.C."/>
            <person name="Curtis B.A."/>
            <person name="Jerlstrom-Hultqvist J."/>
            <person name="Kolisko M."/>
            <person name="Yi Z."/>
            <person name="Salas-Leiva J.S."/>
            <person name="Gallot-Lavallee L."/>
            <person name="Kops G.J.P.L."/>
            <person name="Archibald J.M."/>
            <person name="Simpson A.G.B."/>
            <person name="Roger A.J."/>
        </authorList>
    </citation>
    <scope>NUCLEOTIDE SEQUENCE</scope>
    <source>
        <strain evidence="11">BICM</strain>
    </source>
</reference>
<dbReference type="GO" id="GO:0005737">
    <property type="term" value="C:cytoplasm"/>
    <property type="evidence" value="ECO:0007669"/>
    <property type="project" value="TreeGrafter"/>
</dbReference>
<dbReference type="SMART" id="SM00490">
    <property type="entry name" value="HELICc"/>
    <property type="match status" value="1"/>
</dbReference>
<feature type="domain" description="Helicase ATP-binding" evidence="9">
    <location>
        <begin position="58"/>
        <end position="232"/>
    </location>
</feature>
<protein>
    <recommendedName>
        <fullName evidence="7">DNA 3'-5' helicase</fullName>
        <ecNumber evidence="7">5.6.2.4</ecNumber>
    </recommendedName>
</protein>
<dbReference type="GO" id="GO:0005524">
    <property type="term" value="F:ATP binding"/>
    <property type="evidence" value="ECO:0007669"/>
    <property type="project" value="UniProtKB-KW"/>
</dbReference>
<evidence type="ECO:0000259" key="9">
    <source>
        <dbReference type="PROSITE" id="PS51192"/>
    </source>
</evidence>
<evidence type="ECO:0000256" key="7">
    <source>
        <dbReference type="ARBA" id="ARBA00034808"/>
    </source>
</evidence>
<dbReference type="GO" id="GO:0005694">
    <property type="term" value="C:chromosome"/>
    <property type="evidence" value="ECO:0007669"/>
    <property type="project" value="TreeGrafter"/>
</dbReference>
<keyword evidence="12" id="KW-1185">Reference proteome</keyword>
<keyword evidence="2" id="KW-0547">Nucleotide-binding</keyword>
<comment type="similarity">
    <text evidence="1">Belongs to the helicase family. RecQ subfamily.</text>
</comment>
<dbReference type="GO" id="GO:0000724">
    <property type="term" value="P:double-strand break repair via homologous recombination"/>
    <property type="evidence" value="ECO:0007669"/>
    <property type="project" value="TreeGrafter"/>
</dbReference>
<feature type="region of interest" description="Disordered" evidence="8">
    <location>
        <begin position="448"/>
        <end position="470"/>
    </location>
</feature>
<dbReference type="InterPro" id="IPR004589">
    <property type="entry name" value="DNA_helicase_ATP-dep_RecQ"/>
</dbReference>
<dbReference type="GO" id="GO:0003676">
    <property type="term" value="F:nucleic acid binding"/>
    <property type="evidence" value="ECO:0007669"/>
    <property type="project" value="InterPro"/>
</dbReference>
<feature type="compositionally biased region" description="Low complexity" evidence="8">
    <location>
        <begin position="544"/>
        <end position="559"/>
    </location>
</feature>
<dbReference type="Gene3D" id="3.40.50.300">
    <property type="entry name" value="P-loop containing nucleotide triphosphate hydrolases"/>
    <property type="match status" value="2"/>
</dbReference>
<sequence length="647" mass="70838">MVGNFIPQLAGAEVTMQPLSFKAPLPKAIAGFTDEEIQTALEEKFGLSTFRGEQQSIVKHIANGSDALVIMPTGGGKSLCFQLPAILRKGLCVVVSPLVSLINNQVDLLTGMGRSARPYSSSESAGDRSITLEALESDPISLEFLYITPESLRSHMILDKLDRLNARRQLALFAIDEAHCISQWGHDFRKAYNQLGKVKRRFDRVPMVALTATATKPVMDDICKSLNITAARRFVTSFDRPNIRYEVRYERRLNELETSCFDDLIEVLTTNPGPAIIYCITRDECHAMCRHLSSHGVTAEPYHAGMPDDDRRGNMDNWVLGSTRVIVGTIAFGMGIDKPDVRVVVHWGPSKSVAGFYQESGRAGRDGKPALSVVYVSTSLVRLVEGMAGREGKAQGFREVMDVFMRNSCRRRALLSFFGDDGRGANPTCCDVCSDPTEVASGIVAQGGNANEAGHNRTKKGTGAQGRRAVVKPRAGPMNATELWARIKAEKREKLKAERRHAAVEDTVEEDAVQEGEGFSIAQEPIEEETAPAPTVSRFSQGLTQTPQSPQVSQSGGTTVDSDKQNATVEHLRIMLRISRPTALQLERLVRTECPSEPAYGTMVLRVQGHVYSLSRTHRSGASLFAAEADKHMRGGGRLGDLLRADP</sequence>
<dbReference type="PANTHER" id="PTHR13710:SF155">
    <property type="entry name" value="ATP-DEPENDENT DNA HELICASE Q-LIKE 3"/>
    <property type="match status" value="1"/>
</dbReference>
<dbReference type="PROSITE" id="PS51194">
    <property type="entry name" value="HELICASE_CTER"/>
    <property type="match status" value="1"/>
</dbReference>
<evidence type="ECO:0000256" key="2">
    <source>
        <dbReference type="ARBA" id="ARBA00022741"/>
    </source>
</evidence>
<evidence type="ECO:0000256" key="3">
    <source>
        <dbReference type="ARBA" id="ARBA00022801"/>
    </source>
</evidence>
<feature type="domain" description="Helicase C-terminal" evidence="10">
    <location>
        <begin position="260"/>
        <end position="405"/>
    </location>
</feature>
<gene>
    <name evidence="11" type="ORF">J8273_2737</name>
</gene>
<dbReference type="Proteomes" id="UP000717585">
    <property type="component" value="Unassembled WGS sequence"/>
</dbReference>
<accession>A0A8J6AZ14</accession>
<proteinExistence type="inferred from homology"/>
<dbReference type="InterPro" id="IPR001650">
    <property type="entry name" value="Helicase_C-like"/>
</dbReference>
<evidence type="ECO:0000313" key="12">
    <source>
        <dbReference type="Proteomes" id="UP000717585"/>
    </source>
</evidence>
<dbReference type="FunFam" id="3.40.50.300:FF:001389">
    <property type="entry name" value="ATP-dependent DNA helicase RecQ"/>
    <property type="match status" value="1"/>
</dbReference>
<dbReference type="OrthoDB" id="10261556at2759"/>
<comment type="catalytic activity">
    <reaction evidence="6">
        <text>Couples ATP hydrolysis with the unwinding of duplex DNA by translocating in the 3'-5' direction.</text>
        <dbReference type="EC" id="5.6.2.4"/>
    </reaction>
</comment>
<dbReference type="AlphaFoldDB" id="A0A8J6AZ14"/>
<organism evidence="11 12">
    <name type="scientific">Carpediemonas membranifera</name>
    <dbReference type="NCBI Taxonomy" id="201153"/>
    <lineage>
        <taxon>Eukaryota</taxon>
        <taxon>Metamonada</taxon>
        <taxon>Carpediemonas-like organisms</taxon>
        <taxon>Carpediemonas</taxon>
    </lineage>
</organism>
<dbReference type="PANTHER" id="PTHR13710">
    <property type="entry name" value="DNA HELICASE RECQ FAMILY MEMBER"/>
    <property type="match status" value="1"/>
</dbReference>
<dbReference type="NCBIfam" id="TIGR00614">
    <property type="entry name" value="recQ_fam"/>
    <property type="match status" value="1"/>
</dbReference>
<evidence type="ECO:0000256" key="8">
    <source>
        <dbReference type="SAM" id="MobiDB-lite"/>
    </source>
</evidence>
<evidence type="ECO:0000313" key="11">
    <source>
        <dbReference type="EMBL" id="KAG9395825.1"/>
    </source>
</evidence>
<dbReference type="InterPro" id="IPR011545">
    <property type="entry name" value="DEAD/DEAH_box_helicase_dom"/>
</dbReference>
<dbReference type="GO" id="GO:0043138">
    <property type="term" value="F:3'-5' DNA helicase activity"/>
    <property type="evidence" value="ECO:0007669"/>
    <property type="project" value="UniProtKB-EC"/>
</dbReference>
<dbReference type="PROSITE" id="PS51192">
    <property type="entry name" value="HELICASE_ATP_BIND_1"/>
    <property type="match status" value="1"/>
</dbReference>
<feature type="region of interest" description="Disordered" evidence="8">
    <location>
        <begin position="500"/>
        <end position="566"/>
    </location>
</feature>
<dbReference type="InterPro" id="IPR027417">
    <property type="entry name" value="P-loop_NTPase"/>
</dbReference>
<evidence type="ECO:0000256" key="5">
    <source>
        <dbReference type="ARBA" id="ARBA00022840"/>
    </source>
</evidence>
<dbReference type="CDD" id="cd17920">
    <property type="entry name" value="DEXHc_RecQ"/>
    <property type="match status" value="1"/>
</dbReference>
<dbReference type="SUPFAM" id="SSF52540">
    <property type="entry name" value="P-loop containing nucleoside triphosphate hydrolases"/>
    <property type="match status" value="1"/>
</dbReference>
<dbReference type="Pfam" id="PF00270">
    <property type="entry name" value="DEAD"/>
    <property type="match status" value="1"/>
</dbReference>
<evidence type="ECO:0000256" key="1">
    <source>
        <dbReference type="ARBA" id="ARBA00005446"/>
    </source>
</evidence>
<name>A0A8J6AZ14_9EUKA</name>
<evidence type="ECO:0000256" key="4">
    <source>
        <dbReference type="ARBA" id="ARBA00022806"/>
    </source>
</evidence>
<keyword evidence="3" id="KW-0378">Hydrolase</keyword>
<dbReference type="EC" id="5.6.2.4" evidence="7"/>
<evidence type="ECO:0000256" key="6">
    <source>
        <dbReference type="ARBA" id="ARBA00034617"/>
    </source>
</evidence>
<dbReference type="GO" id="GO:0009378">
    <property type="term" value="F:four-way junction helicase activity"/>
    <property type="evidence" value="ECO:0007669"/>
    <property type="project" value="TreeGrafter"/>
</dbReference>
<dbReference type="GO" id="GO:0016787">
    <property type="term" value="F:hydrolase activity"/>
    <property type="evidence" value="ECO:0007669"/>
    <property type="project" value="UniProtKB-KW"/>
</dbReference>
<evidence type="ECO:0000259" key="10">
    <source>
        <dbReference type="PROSITE" id="PS51194"/>
    </source>
</evidence>
<dbReference type="InterPro" id="IPR014001">
    <property type="entry name" value="Helicase_ATP-bd"/>
</dbReference>
<dbReference type="EMBL" id="JAHDYR010000008">
    <property type="protein sequence ID" value="KAG9395825.1"/>
    <property type="molecule type" value="Genomic_DNA"/>
</dbReference>
<keyword evidence="4 11" id="KW-0347">Helicase</keyword>
<dbReference type="Pfam" id="PF00271">
    <property type="entry name" value="Helicase_C"/>
    <property type="match status" value="1"/>
</dbReference>
<comment type="caution">
    <text evidence="11">The sequence shown here is derived from an EMBL/GenBank/DDBJ whole genome shotgun (WGS) entry which is preliminary data.</text>
</comment>
<dbReference type="SMART" id="SM00487">
    <property type="entry name" value="DEXDc"/>
    <property type="match status" value="1"/>
</dbReference>
<keyword evidence="5" id="KW-0067">ATP-binding</keyword>